<evidence type="ECO:0000313" key="1">
    <source>
        <dbReference type="EMBL" id="UWZ84305.1"/>
    </source>
</evidence>
<sequence length="147" mass="16459">MKTFTLDEAQSLLPVLESLLKRAIAGKEAAEGVESQLGELSRRIYLSGGMKVDVASVVRLRAEMDGHLERVRETLAEIDAIGVQVKDLESGLLDFPFRLDDEVVLLCWRMGETSIEHWHTLESGFKGRKPVDERFRRGKNAGPARPN</sequence>
<dbReference type="KEGG" id="orp:MOP44_27635"/>
<evidence type="ECO:0000313" key="2">
    <source>
        <dbReference type="Proteomes" id="UP001059380"/>
    </source>
</evidence>
<gene>
    <name evidence="1" type="ORF">MOP44_27635</name>
</gene>
<dbReference type="AlphaFoldDB" id="A0A9J7BP49"/>
<keyword evidence="2" id="KW-1185">Reference proteome</keyword>
<accession>A0A9J7BP49</accession>
<dbReference type="PIRSF" id="PIRSF016498">
    <property type="entry name" value="UCP016498"/>
    <property type="match status" value="1"/>
</dbReference>
<dbReference type="Proteomes" id="UP001059380">
    <property type="component" value="Chromosome"/>
</dbReference>
<name>A0A9J7BP49_9BACT</name>
<dbReference type="InterPro" id="IPR018699">
    <property type="entry name" value="DUF2203"/>
</dbReference>
<protein>
    <submittedName>
        <fullName evidence="1">DUF2203 domain-containing protein</fullName>
    </submittedName>
</protein>
<organism evidence="1 2">
    <name type="scientific">Occallatibacter riparius</name>
    <dbReference type="NCBI Taxonomy" id="1002689"/>
    <lineage>
        <taxon>Bacteria</taxon>
        <taxon>Pseudomonadati</taxon>
        <taxon>Acidobacteriota</taxon>
        <taxon>Terriglobia</taxon>
        <taxon>Terriglobales</taxon>
        <taxon>Acidobacteriaceae</taxon>
        <taxon>Occallatibacter</taxon>
    </lineage>
</organism>
<dbReference type="EMBL" id="CP093313">
    <property type="protein sequence ID" value="UWZ84305.1"/>
    <property type="molecule type" value="Genomic_DNA"/>
</dbReference>
<dbReference type="RefSeq" id="WP_260793809.1">
    <property type="nucleotide sequence ID" value="NZ_CP093313.1"/>
</dbReference>
<reference evidence="1" key="1">
    <citation type="submission" date="2021-04" db="EMBL/GenBank/DDBJ databases">
        <title>Phylogenetic analysis of Acidobacteriaceae.</title>
        <authorList>
            <person name="Qiu L."/>
            <person name="Zhang Q."/>
        </authorList>
    </citation>
    <scope>NUCLEOTIDE SEQUENCE</scope>
    <source>
        <strain evidence="1">DSM 25168</strain>
    </source>
</reference>
<dbReference type="Pfam" id="PF09969">
    <property type="entry name" value="DUF2203"/>
    <property type="match status" value="1"/>
</dbReference>
<proteinExistence type="predicted"/>